<feature type="compositionally biased region" description="Basic residues" evidence="4">
    <location>
        <begin position="176"/>
        <end position="185"/>
    </location>
</feature>
<feature type="compositionally biased region" description="Basic residues" evidence="4">
    <location>
        <begin position="1"/>
        <end position="11"/>
    </location>
</feature>
<dbReference type="EMBL" id="JAQQWM010000009">
    <property type="protein sequence ID" value="KAK8045674.1"/>
    <property type="molecule type" value="Genomic_DNA"/>
</dbReference>
<feature type="repeat" description="ANK" evidence="3">
    <location>
        <begin position="301"/>
        <end position="333"/>
    </location>
</feature>
<name>A0ABR1TGC2_9PEZI</name>
<dbReference type="PRINTS" id="PR01415">
    <property type="entry name" value="ANKYRIN"/>
</dbReference>
<keyword evidence="1" id="KW-0677">Repeat</keyword>
<proteinExistence type="predicted"/>
<reference evidence="5 6" key="1">
    <citation type="submission" date="2023-01" db="EMBL/GenBank/DDBJ databases">
        <title>Analysis of 21 Apiospora genomes using comparative genomics revels a genus with tremendous synthesis potential of carbohydrate active enzymes and secondary metabolites.</title>
        <authorList>
            <person name="Sorensen T."/>
        </authorList>
    </citation>
    <scope>NUCLEOTIDE SEQUENCE [LARGE SCALE GENOMIC DNA]</scope>
    <source>
        <strain evidence="5 6">CBS 83171</strain>
    </source>
</reference>
<gene>
    <name evidence="5" type="ORF">PG996_013738</name>
</gene>
<evidence type="ECO:0000313" key="6">
    <source>
        <dbReference type="Proteomes" id="UP001446871"/>
    </source>
</evidence>
<evidence type="ECO:0000256" key="4">
    <source>
        <dbReference type="SAM" id="MobiDB-lite"/>
    </source>
</evidence>
<dbReference type="InterPro" id="IPR002110">
    <property type="entry name" value="Ankyrin_rpt"/>
</dbReference>
<feature type="compositionally biased region" description="Polar residues" evidence="4">
    <location>
        <begin position="72"/>
        <end position="84"/>
    </location>
</feature>
<feature type="repeat" description="ANK" evidence="3">
    <location>
        <begin position="268"/>
        <end position="300"/>
    </location>
</feature>
<dbReference type="SUPFAM" id="SSF48403">
    <property type="entry name" value="Ankyrin repeat"/>
    <property type="match status" value="1"/>
</dbReference>
<accession>A0ABR1TGC2</accession>
<feature type="repeat" description="ANK" evidence="3">
    <location>
        <begin position="337"/>
        <end position="369"/>
    </location>
</feature>
<sequence>MATQSTRKRRTRNELVWTQPRTIPPGMHSTVGPMNGTDAVQSDKTSSPLQQQQAKKQSDQPNKEKSDGAAAEQSSMLLSQSTHPWGSGPLMADLDPNSIMSDAFPSPGQQHSHCDFQFMSTPDRELVSTMSLHDMEGLTTTAGEDAASTATCLDFENLLSSYQSQNQNQNSPPHSLPKRKSKNRHTSTASSDTTLAVPEFAHSLEGRGALDLDLDLDADDQDGVLARAAFRGYNAAHLAAHQGRHSMVRLLLLTCPDRRLLANAVNDDGQTPLHVAAAQGHVEVVRELLCLGADSHLQDHEGQNPLHAAVAAGSAATVQLLLDQDVDHKLAHTADAGGHTPLHRAVIEGTEEIVRVLLNRGADPGATIR</sequence>
<dbReference type="PROSITE" id="PS50297">
    <property type="entry name" value="ANK_REP_REGION"/>
    <property type="match status" value="3"/>
</dbReference>
<dbReference type="Proteomes" id="UP001446871">
    <property type="component" value="Unassembled WGS sequence"/>
</dbReference>
<dbReference type="Pfam" id="PF12796">
    <property type="entry name" value="Ank_2"/>
    <property type="match status" value="1"/>
</dbReference>
<feature type="region of interest" description="Disordered" evidence="4">
    <location>
        <begin position="163"/>
        <end position="197"/>
    </location>
</feature>
<evidence type="ECO:0000256" key="3">
    <source>
        <dbReference type="PROSITE-ProRule" id="PRU00023"/>
    </source>
</evidence>
<feature type="region of interest" description="Disordered" evidence="4">
    <location>
        <begin position="1"/>
        <end position="90"/>
    </location>
</feature>
<dbReference type="SMART" id="SM00248">
    <property type="entry name" value="ANK"/>
    <property type="match status" value="4"/>
</dbReference>
<dbReference type="InterPro" id="IPR036770">
    <property type="entry name" value="Ankyrin_rpt-contain_sf"/>
</dbReference>
<dbReference type="Gene3D" id="1.25.40.20">
    <property type="entry name" value="Ankyrin repeat-containing domain"/>
    <property type="match status" value="1"/>
</dbReference>
<feature type="compositionally biased region" description="Polar residues" evidence="4">
    <location>
        <begin position="38"/>
        <end position="49"/>
    </location>
</feature>
<dbReference type="PANTHER" id="PTHR24198:SF165">
    <property type="entry name" value="ANKYRIN REPEAT-CONTAINING PROTEIN-RELATED"/>
    <property type="match status" value="1"/>
</dbReference>
<dbReference type="PANTHER" id="PTHR24198">
    <property type="entry name" value="ANKYRIN REPEAT AND PROTEIN KINASE DOMAIN-CONTAINING PROTEIN"/>
    <property type="match status" value="1"/>
</dbReference>
<dbReference type="PROSITE" id="PS50088">
    <property type="entry name" value="ANK_REPEAT"/>
    <property type="match status" value="3"/>
</dbReference>
<feature type="compositionally biased region" description="Basic and acidic residues" evidence="4">
    <location>
        <begin position="56"/>
        <end position="67"/>
    </location>
</feature>
<keyword evidence="2 3" id="KW-0040">ANK repeat</keyword>
<protein>
    <submittedName>
        <fullName evidence="5">Uncharacterized protein</fullName>
    </submittedName>
</protein>
<comment type="caution">
    <text evidence="5">The sequence shown here is derived from an EMBL/GenBank/DDBJ whole genome shotgun (WGS) entry which is preliminary data.</text>
</comment>
<dbReference type="Pfam" id="PF13637">
    <property type="entry name" value="Ank_4"/>
    <property type="match status" value="1"/>
</dbReference>
<evidence type="ECO:0000313" key="5">
    <source>
        <dbReference type="EMBL" id="KAK8045674.1"/>
    </source>
</evidence>
<organism evidence="5 6">
    <name type="scientific">Apiospora saccharicola</name>
    <dbReference type="NCBI Taxonomy" id="335842"/>
    <lineage>
        <taxon>Eukaryota</taxon>
        <taxon>Fungi</taxon>
        <taxon>Dikarya</taxon>
        <taxon>Ascomycota</taxon>
        <taxon>Pezizomycotina</taxon>
        <taxon>Sordariomycetes</taxon>
        <taxon>Xylariomycetidae</taxon>
        <taxon>Amphisphaeriales</taxon>
        <taxon>Apiosporaceae</taxon>
        <taxon>Apiospora</taxon>
    </lineage>
</organism>
<keyword evidence="6" id="KW-1185">Reference proteome</keyword>
<evidence type="ECO:0000256" key="1">
    <source>
        <dbReference type="ARBA" id="ARBA00022737"/>
    </source>
</evidence>
<evidence type="ECO:0000256" key="2">
    <source>
        <dbReference type="ARBA" id="ARBA00023043"/>
    </source>
</evidence>